<dbReference type="Pfam" id="PF03938">
    <property type="entry name" value="OmpH"/>
    <property type="match status" value="1"/>
</dbReference>
<keyword evidence="2" id="KW-0732">Signal</keyword>
<sequence>MVLRKLTMLLAFFAVISFTVQNGFSADVKIGVMNVQKVIIGCSAGKAAKIRFEKKMKELQAKFKEEENSLRALQEEIKKKSSAWSEEKKAEKIREFKKNGRELKAKTDDARFEMKQMQDKELEPILKALEKVVKKFGKENGYTIILDSKNGVIYFADKIDISDAIIKKLNEAMAKK</sequence>
<dbReference type="Proteomes" id="UP000826725">
    <property type="component" value="Chromosome"/>
</dbReference>
<proteinExistence type="predicted"/>
<evidence type="ECO:0000313" key="4">
    <source>
        <dbReference type="Proteomes" id="UP000826725"/>
    </source>
</evidence>
<evidence type="ECO:0000313" key="3">
    <source>
        <dbReference type="EMBL" id="BCL59880.1"/>
    </source>
</evidence>
<keyword evidence="1" id="KW-0175">Coiled coil</keyword>
<dbReference type="PANTHER" id="PTHR35089:SF1">
    <property type="entry name" value="CHAPERONE PROTEIN SKP"/>
    <property type="match status" value="1"/>
</dbReference>
<dbReference type="AlphaFoldDB" id="A0A8D5FLI8"/>
<dbReference type="KEGG" id="dbk:DGMP_05730"/>
<dbReference type="PANTHER" id="PTHR35089">
    <property type="entry name" value="CHAPERONE PROTEIN SKP"/>
    <property type="match status" value="1"/>
</dbReference>
<feature type="chain" id="PRO_5034177852" description="OmpH family outer membrane protein" evidence="2">
    <location>
        <begin position="23"/>
        <end position="176"/>
    </location>
</feature>
<evidence type="ECO:0000256" key="1">
    <source>
        <dbReference type="SAM" id="Coils"/>
    </source>
</evidence>
<feature type="coiled-coil region" evidence="1">
    <location>
        <begin position="49"/>
        <end position="83"/>
    </location>
</feature>
<keyword evidence="4" id="KW-1185">Reference proteome</keyword>
<dbReference type="GO" id="GO:0005829">
    <property type="term" value="C:cytosol"/>
    <property type="evidence" value="ECO:0007669"/>
    <property type="project" value="TreeGrafter"/>
</dbReference>
<dbReference type="SMART" id="SM00935">
    <property type="entry name" value="OmpH"/>
    <property type="match status" value="1"/>
</dbReference>
<evidence type="ECO:0000256" key="2">
    <source>
        <dbReference type="SAM" id="SignalP"/>
    </source>
</evidence>
<dbReference type="GO" id="GO:0050821">
    <property type="term" value="P:protein stabilization"/>
    <property type="evidence" value="ECO:0007669"/>
    <property type="project" value="TreeGrafter"/>
</dbReference>
<dbReference type="EMBL" id="AP024086">
    <property type="protein sequence ID" value="BCL59880.1"/>
    <property type="molecule type" value="Genomic_DNA"/>
</dbReference>
<dbReference type="InterPro" id="IPR005632">
    <property type="entry name" value="Chaperone_Skp"/>
</dbReference>
<organism evidence="3 4">
    <name type="scientific">Desulfomarina profundi</name>
    <dbReference type="NCBI Taxonomy" id="2772557"/>
    <lineage>
        <taxon>Bacteria</taxon>
        <taxon>Pseudomonadati</taxon>
        <taxon>Thermodesulfobacteriota</taxon>
        <taxon>Desulfobulbia</taxon>
        <taxon>Desulfobulbales</taxon>
        <taxon>Desulfobulbaceae</taxon>
        <taxon>Desulfomarina</taxon>
    </lineage>
</organism>
<dbReference type="RefSeq" id="WP_228856059.1">
    <property type="nucleotide sequence ID" value="NZ_AP024086.1"/>
</dbReference>
<dbReference type="GO" id="GO:0051082">
    <property type="term" value="F:unfolded protein binding"/>
    <property type="evidence" value="ECO:0007669"/>
    <property type="project" value="InterPro"/>
</dbReference>
<feature type="signal peptide" evidence="2">
    <location>
        <begin position="1"/>
        <end position="22"/>
    </location>
</feature>
<evidence type="ECO:0008006" key="5">
    <source>
        <dbReference type="Google" id="ProtNLM"/>
    </source>
</evidence>
<name>A0A8D5FLI8_9BACT</name>
<reference evidence="3" key="1">
    <citation type="submission" date="2020-09" db="EMBL/GenBank/DDBJ databases">
        <title>Desulfogranum mesoprofundum gen. nov., sp. nov., a novel mesophilic, sulfate-reducing chemolithoautotroph isolated from a deep-sea hydrothermal vent chimney in the Suiyo Seamount.</title>
        <authorList>
            <person name="Hashimoto Y."/>
            <person name="Nakagawa S."/>
        </authorList>
    </citation>
    <scope>NUCLEOTIDE SEQUENCE</scope>
    <source>
        <strain evidence="3">KT2</strain>
    </source>
</reference>
<gene>
    <name evidence="3" type="ORF">DGMP_05730</name>
</gene>
<accession>A0A8D5FLI8</accession>
<protein>
    <recommendedName>
        <fullName evidence="5">OmpH family outer membrane protein</fullName>
    </recommendedName>
</protein>